<dbReference type="SUPFAM" id="SSF88697">
    <property type="entry name" value="PUA domain-like"/>
    <property type="match status" value="1"/>
</dbReference>
<feature type="domain" description="Eukaryotic translation initiation factor 2D-like PUA RNA-binding" evidence="1">
    <location>
        <begin position="1"/>
        <end position="62"/>
    </location>
</feature>
<protein>
    <recommendedName>
        <fullName evidence="1">Eukaryotic translation initiation factor 2D-like PUA RNA-binding domain-containing protein</fullName>
    </recommendedName>
</protein>
<name>A0ABR2YV37_9CHLO</name>
<dbReference type="Pfam" id="PF26292">
    <property type="entry name" value="PUA_elF2D"/>
    <property type="match status" value="1"/>
</dbReference>
<proteinExistence type="predicted"/>
<dbReference type="NCBIfam" id="TIGR00451">
    <property type="entry name" value="unchar_dom_2"/>
    <property type="match status" value="1"/>
</dbReference>
<sequence>MCPGLTSPGATLHDEVDAESPVAIYAEGKEHAMAVGLTKMSTKDIKEINKGIAVENVHYLNDGLWKNNKFV</sequence>
<keyword evidence="3" id="KW-1185">Reference proteome</keyword>
<dbReference type="InterPro" id="IPR015947">
    <property type="entry name" value="PUA-like_sf"/>
</dbReference>
<reference evidence="2 3" key="1">
    <citation type="journal article" date="2024" name="Nat. Commun.">
        <title>Phylogenomics reveals the evolutionary origins of lichenization in chlorophyte algae.</title>
        <authorList>
            <person name="Puginier C."/>
            <person name="Libourel C."/>
            <person name="Otte J."/>
            <person name="Skaloud P."/>
            <person name="Haon M."/>
            <person name="Grisel S."/>
            <person name="Petersen M."/>
            <person name="Berrin J.G."/>
            <person name="Delaux P.M."/>
            <person name="Dal Grande F."/>
            <person name="Keller J."/>
        </authorList>
    </citation>
    <scope>NUCLEOTIDE SEQUENCE [LARGE SCALE GENOMIC DNA]</scope>
    <source>
        <strain evidence="2 3">SAG 216-7</strain>
    </source>
</reference>
<dbReference type="PANTHER" id="PTHR22798:SF0">
    <property type="entry name" value="MALIGNANT T-CELL-AMPLIFIED SEQUENCE 1"/>
    <property type="match status" value="1"/>
</dbReference>
<dbReference type="PANTHER" id="PTHR22798">
    <property type="entry name" value="MCT-1 PROTEIN"/>
    <property type="match status" value="1"/>
</dbReference>
<dbReference type="EMBL" id="JALJOT010000004">
    <property type="protein sequence ID" value="KAK9915744.1"/>
    <property type="molecule type" value="Genomic_DNA"/>
</dbReference>
<dbReference type="InterPro" id="IPR048248">
    <property type="entry name" value="PUA_eIF2d-like"/>
</dbReference>
<gene>
    <name evidence="2" type="ORF">WJX75_003472</name>
</gene>
<dbReference type="Proteomes" id="UP001491310">
    <property type="component" value="Unassembled WGS sequence"/>
</dbReference>
<evidence type="ECO:0000313" key="2">
    <source>
        <dbReference type="EMBL" id="KAK9915744.1"/>
    </source>
</evidence>
<dbReference type="InterPro" id="IPR004521">
    <property type="entry name" value="Uncharacterised_CHP00451"/>
</dbReference>
<organism evidence="2 3">
    <name type="scientific">Coccomyxa subellipsoidea</name>
    <dbReference type="NCBI Taxonomy" id="248742"/>
    <lineage>
        <taxon>Eukaryota</taxon>
        <taxon>Viridiplantae</taxon>
        <taxon>Chlorophyta</taxon>
        <taxon>core chlorophytes</taxon>
        <taxon>Trebouxiophyceae</taxon>
        <taxon>Trebouxiophyceae incertae sedis</taxon>
        <taxon>Coccomyxaceae</taxon>
        <taxon>Coccomyxa</taxon>
    </lineage>
</organism>
<dbReference type="PROSITE" id="PS50890">
    <property type="entry name" value="PUA"/>
    <property type="match status" value="1"/>
</dbReference>
<accession>A0ABR2YV37</accession>
<comment type="caution">
    <text evidence="2">The sequence shown here is derived from an EMBL/GenBank/DDBJ whole genome shotgun (WGS) entry which is preliminary data.</text>
</comment>
<dbReference type="InterPro" id="IPR016437">
    <property type="entry name" value="MCT-1/Tma20"/>
</dbReference>
<evidence type="ECO:0000259" key="1">
    <source>
        <dbReference type="Pfam" id="PF26292"/>
    </source>
</evidence>
<dbReference type="Gene3D" id="3.10.400.20">
    <property type="match status" value="1"/>
</dbReference>
<evidence type="ECO:0000313" key="3">
    <source>
        <dbReference type="Proteomes" id="UP001491310"/>
    </source>
</evidence>